<evidence type="ECO:0000313" key="2">
    <source>
        <dbReference type="Proteomes" id="UP000030700"/>
    </source>
</evidence>
<keyword evidence="2" id="KW-1185">Reference proteome</keyword>
<dbReference type="Gene3D" id="2.180.10.10">
    <property type="entry name" value="RHS repeat-associated core"/>
    <property type="match status" value="1"/>
</dbReference>
<protein>
    <submittedName>
        <fullName evidence="1">YD repeat protein</fullName>
    </submittedName>
</protein>
<dbReference type="EMBL" id="DF820456">
    <property type="protein sequence ID" value="GAK50180.1"/>
    <property type="molecule type" value="Genomic_DNA"/>
</dbReference>
<evidence type="ECO:0000313" key="1">
    <source>
        <dbReference type="EMBL" id="GAK50180.1"/>
    </source>
</evidence>
<dbReference type="AlphaFoldDB" id="A0A0S6VVK5"/>
<dbReference type="HOGENOM" id="CLU_1709640_0_0_0"/>
<name>A0A0S6VVK5_9BACT</name>
<dbReference type="Proteomes" id="UP000030700">
    <property type="component" value="Unassembled WGS sequence"/>
</dbReference>
<gene>
    <name evidence="1" type="ORF">U14_01407</name>
</gene>
<dbReference type="STRING" id="1499966.U14_01407"/>
<proteinExistence type="predicted"/>
<organism evidence="1">
    <name type="scientific">Candidatus Moduliflexus flocculans</name>
    <dbReference type="NCBI Taxonomy" id="1499966"/>
    <lineage>
        <taxon>Bacteria</taxon>
        <taxon>Candidatus Moduliflexota</taxon>
        <taxon>Candidatus Moduliflexia</taxon>
        <taxon>Candidatus Moduliflexales</taxon>
        <taxon>Candidatus Moduliflexaceae</taxon>
    </lineage>
</organism>
<reference evidence="1" key="1">
    <citation type="journal article" date="2015" name="PeerJ">
        <title>First genomic representation of candidate bacterial phylum KSB3 points to enhanced environmental sensing as a trigger of wastewater bulking.</title>
        <authorList>
            <person name="Sekiguchi Y."/>
            <person name="Ohashi A."/>
            <person name="Parks D.H."/>
            <person name="Yamauchi T."/>
            <person name="Tyson G.W."/>
            <person name="Hugenholtz P."/>
        </authorList>
    </citation>
    <scope>NUCLEOTIDE SEQUENCE [LARGE SCALE GENOMIC DNA]</scope>
</reference>
<dbReference type="NCBIfam" id="TIGR03696">
    <property type="entry name" value="Rhs_assc_core"/>
    <property type="match status" value="1"/>
</dbReference>
<dbReference type="InterPro" id="IPR022385">
    <property type="entry name" value="Rhs_assc_core"/>
</dbReference>
<accession>A0A0S6VVK5</accession>
<sequence length="153" mass="17382">MVQYEFRNYLPHLKRWMTRDPLGEADGLNLYAFVGNNPVNWVDPWGLYRSPEWARRWLPWVSAWDLALTNFEQGNYLAGVGNTATSFVTAALVATPIATSPAVQEMACSVRLGAGVAEAQLSQLLMLKSHNMHLIMDISKGRQYKKSWILLIW</sequence>